<proteinExistence type="predicted"/>
<evidence type="ECO:0000313" key="2">
    <source>
        <dbReference type="Proteomes" id="UP000230922"/>
    </source>
</evidence>
<dbReference type="AlphaFoldDB" id="A0A2H0VDF0"/>
<evidence type="ECO:0000313" key="1">
    <source>
        <dbReference type="EMBL" id="PIR96320.1"/>
    </source>
</evidence>
<organism evidence="1 2">
    <name type="scientific">Candidatus Doudnabacteria bacterium CG10_big_fil_rev_8_21_14_0_10_42_18</name>
    <dbReference type="NCBI Taxonomy" id="1974552"/>
    <lineage>
        <taxon>Bacteria</taxon>
        <taxon>Candidatus Doudnaibacteriota</taxon>
    </lineage>
</organism>
<name>A0A2H0VDF0_9BACT</name>
<reference evidence="2" key="1">
    <citation type="submission" date="2017-09" db="EMBL/GenBank/DDBJ databases">
        <title>Depth-based differentiation of microbial function through sediment-hosted aquifers and enrichment of novel symbionts in the deep terrestrial subsurface.</title>
        <authorList>
            <person name="Probst A.J."/>
            <person name="Ladd B."/>
            <person name="Jarett J.K."/>
            <person name="Geller-Mcgrath D.E."/>
            <person name="Sieber C.M.K."/>
            <person name="Emerson J.B."/>
            <person name="Anantharaman K."/>
            <person name="Thomas B.C."/>
            <person name="Malmstrom R."/>
            <person name="Stieglmeier M."/>
            <person name="Klingl A."/>
            <person name="Woyke T."/>
            <person name="Ryan C.M."/>
            <person name="Banfield J.F."/>
        </authorList>
    </citation>
    <scope>NUCLEOTIDE SEQUENCE [LARGE SCALE GENOMIC DNA]</scope>
</reference>
<feature type="non-terminal residue" evidence="1">
    <location>
        <position position="1"/>
    </location>
</feature>
<protein>
    <submittedName>
        <fullName evidence="1">Uncharacterized protein</fullName>
    </submittedName>
</protein>
<accession>A0A2H0VDF0</accession>
<sequence length="81" mass="9265">NTEVKNMPHFAGTAILTNEDLLPDFNQNVVRGDSVWLVWTNGFGGEKPATPENWNKIKEESFAEVRPYVGTYVYVTEYRVN</sequence>
<dbReference type="Proteomes" id="UP000230922">
    <property type="component" value="Unassembled WGS sequence"/>
</dbReference>
<gene>
    <name evidence="1" type="ORF">COT92_01760</name>
</gene>
<dbReference type="EMBL" id="PFAK01000028">
    <property type="protein sequence ID" value="PIR96320.1"/>
    <property type="molecule type" value="Genomic_DNA"/>
</dbReference>
<comment type="caution">
    <text evidence="1">The sequence shown here is derived from an EMBL/GenBank/DDBJ whole genome shotgun (WGS) entry which is preliminary data.</text>
</comment>